<dbReference type="Proteomes" id="UP000532440">
    <property type="component" value="Unassembled WGS sequence"/>
</dbReference>
<keyword evidence="3 12" id="KW-0812">Transmembrane</keyword>
<feature type="transmembrane region" description="Helical" evidence="12">
    <location>
        <begin position="61"/>
        <end position="81"/>
    </location>
</feature>
<dbReference type="AlphaFoldDB" id="A0A7W8MAH7"/>
<comment type="caution">
    <text evidence="13">The sequence shown here is derived from an EMBL/GenBank/DDBJ whole genome shotgun (WGS) entry which is preliminary data.</text>
</comment>
<dbReference type="Pfam" id="PF02628">
    <property type="entry name" value="COX15-CtaA"/>
    <property type="match status" value="1"/>
</dbReference>
<proteinExistence type="predicted"/>
<keyword evidence="5 12" id="KW-1133">Transmembrane helix</keyword>
<comment type="pathway">
    <text evidence="11">Porphyrin-containing compound metabolism.</text>
</comment>
<dbReference type="EMBL" id="JACHGB010000006">
    <property type="protein sequence ID" value="MBB5273149.1"/>
    <property type="molecule type" value="Genomic_DNA"/>
</dbReference>
<evidence type="ECO:0000256" key="1">
    <source>
        <dbReference type="ARBA" id="ARBA00004141"/>
    </source>
</evidence>
<dbReference type="GO" id="GO:0006784">
    <property type="term" value="P:heme A biosynthetic process"/>
    <property type="evidence" value="ECO:0007669"/>
    <property type="project" value="InterPro"/>
</dbReference>
<comment type="subcellular location">
    <subcellularLocation>
        <location evidence="1">Membrane</location>
        <topology evidence="1">Multi-pass membrane protein</topology>
    </subcellularLocation>
</comment>
<feature type="transmembrane region" description="Helical" evidence="12">
    <location>
        <begin position="189"/>
        <end position="210"/>
    </location>
</feature>
<keyword evidence="8" id="KW-0350">Heme biosynthesis</keyword>
<evidence type="ECO:0000256" key="12">
    <source>
        <dbReference type="SAM" id="Phobius"/>
    </source>
</evidence>
<dbReference type="InterPro" id="IPR003780">
    <property type="entry name" value="COX15/CtaA_fam"/>
</dbReference>
<dbReference type="RefSeq" id="WP_221302840.1">
    <property type="nucleotide sequence ID" value="NZ_BAABEW010000024.1"/>
</dbReference>
<evidence type="ECO:0000256" key="8">
    <source>
        <dbReference type="ARBA" id="ARBA00023133"/>
    </source>
</evidence>
<keyword evidence="9 12" id="KW-0472">Membrane</keyword>
<feature type="transmembrane region" description="Helical" evidence="12">
    <location>
        <begin position="160"/>
        <end position="177"/>
    </location>
</feature>
<dbReference type="InterPro" id="IPR050450">
    <property type="entry name" value="COX15/CtaA_HemeA_synthase"/>
</dbReference>
<evidence type="ECO:0000256" key="7">
    <source>
        <dbReference type="ARBA" id="ARBA00023004"/>
    </source>
</evidence>
<keyword evidence="10" id="KW-1015">Disulfide bond</keyword>
<keyword evidence="14" id="KW-1185">Reference proteome</keyword>
<evidence type="ECO:0000313" key="14">
    <source>
        <dbReference type="Proteomes" id="UP000532440"/>
    </source>
</evidence>
<reference evidence="13 14" key="1">
    <citation type="submission" date="2020-08" db="EMBL/GenBank/DDBJ databases">
        <title>Genomic Encyclopedia of Type Strains, Phase IV (KMG-IV): sequencing the most valuable type-strain genomes for metagenomic binning, comparative biology and taxonomic classification.</title>
        <authorList>
            <person name="Goeker M."/>
        </authorList>
    </citation>
    <scope>NUCLEOTIDE SEQUENCE [LARGE SCALE GENOMIC DNA]</scope>
    <source>
        <strain evidence="13 14">DSM 29781</strain>
    </source>
</reference>
<keyword evidence="6" id="KW-0560">Oxidoreductase</keyword>
<sequence length="387" mass="41218">MSKVGPGSARKSAKRAARAAAADGAALYEVAYDATRDVVARVSARPAAAGPDRRALRFRRLLGIAVVLTLGLLMLGAWVRLTDAGLGCPDWPGCYGKLTPVQAGAQIAEAVAQQGGEHGPVSMGKAWREMGHRYVATLLGMLIVVIAVLAWCWRARLGQSPWLATVLVGVVILQGLFGKWTVTLLLKPAIVTGHLLGGLLVFVLLLWLWLRQLPPARYVDPEPAAGLTMPVRIGLLVVLAQIFLGGWTSTNYAALACTDLPTCQGSWWPAVNFADGFHFLRELGMTGDGELLPAQALTAIHLSHRIGALVALAVVGWVGWRAMRAPGEERLGAALLAVLALQWLLGLSNVWFSLPLPVAVAHNGGAAVLLALLVVLHFRAARARRMI</sequence>
<evidence type="ECO:0000256" key="3">
    <source>
        <dbReference type="ARBA" id="ARBA00022692"/>
    </source>
</evidence>
<keyword evidence="4" id="KW-0479">Metal-binding</keyword>
<evidence type="ECO:0000256" key="9">
    <source>
        <dbReference type="ARBA" id="ARBA00023136"/>
    </source>
</evidence>
<evidence type="ECO:0000256" key="10">
    <source>
        <dbReference type="ARBA" id="ARBA00023157"/>
    </source>
</evidence>
<dbReference type="PANTHER" id="PTHR35457:SF1">
    <property type="entry name" value="HEME A SYNTHASE"/>
    <property type="match status" value="1"/>
</dbReference>
<keyword evidence="7" id="KW-0408">Iron</keyword>
<evidence type="ECO:0000256" key="6">
    <source>
        <dbReference type="ARBA" id="ARBA00023002"/>
    </source>
</evidence>
<dbReference type="GO" id="GO:0046872">
    <property type="term" value="F:metal ion binding"/>
    <property type="evidence" value="ECO:0007669"/>
    <property type="project" value="UniProtKB-KW"/>
</dbReference>
<evidence type="ECO:0000256" key="5">
    <source>
        <dbReference type="ARBA" id="ARBA00022989"/>
    </source>
</evidence>
<dbReference type="GO" id="GO:0016491">
    <property type="term" value="F:oxidoreductase activity"/>
    <property type="evidence" value="ECO:0007669"/>
    <property type="project" value="UniProtKB-KW"/>
</dbReference>
<dbReference type="GO" id="GO:0016020">
    <property type="term" value="C:membrane"/>
    <property type="evidence" value="ECO:0007669"/>
    <property type="project" value="UniProtKB-SubCell"/>
</dbReference>
<feature type="transmembrane region" description="Helical" evidence="12">
    <location>
        <begin position="332"/>
        <end position="352"/>
    </location>
</feature>
<dbReference type="PANTHER" id="PTHR35457">
    <property type="entry name" value="HEME A SYNTHASE"/>
    <property type="match status" value="1"/>
</dbReference>
<feature type="transmembrane region" description="Helical" evidence="12">
    <location>
        <begin position="231"/>
        <end position="250"/>
    </location>
</feature>
<evidence type="ECO:0000256" key="11">
    <source>
        <dbReference type="ARBA" id="ARBA00023444"/>
    </source>
</evidence>
<feature type="transmembrane region" description="Helical" evidence="12">
    <location>
        <begin position="302"/>
        <end position="320"/>
    </location>
</feature>
<accession>A0A7W8MAH7</accession>
<gene>
    <name evidence="13" type="ORF">HNQ70_003177</name>
</gene>
<name>A0A7W8MAH7_9BURK</name>
<protein>
    <submittedName>
        <fullName evidence="13">Cytochrome c oxidase assembly protein subunit 15</fullName>
    </submittedName>
</protein>
<organism evidence="13 14">
    <name type="scientific">Quisquiliibacterium transsilvanicum</name>
    <dbReference type="NCBI Taxonomy" id="1549638"/>
    <lineage>
        <taxon>Bacteria</taxon>
        <taxon>Pseudomonadati</taxon>
        <taxon>Pseudomonadota</taxon>
        <taxon>Betaproteobacteria</taxon>
        <taxon>Burkholderiales</taxon>
        <taxon>Burkholderiaceae</taxon>
        <taxon>Quisquiliibacterium</taxon>
    </lineage>
</organism>
<evidence type="ECO:0000313" key="13">
    <source>
        <dbReference type="EMBL" id="MBB5273149.1"/>
    </source>
</evidence>
<feature type="transmembrane region" description="Helical" evidence="12">
    <location>
        <begin position="358"/>
        <end position="378"/>
    </location>
</feature>
<evidence type="ECO:0000256" key="4">
    <source>
        <dbReference type="ARBA" id="ARBA00022723"/>
    </source>
</evidence>
<evidence type="ECO:0000256" key="2">
    <source>
        <dbReference type="ARBA" id="ARBA00022475"/>
    </source>
</evidence>
<keyword evidence="2" id="KW-1003">Cell membrane</keyword>
<feature type="transmembrane region" description="Helical" evidence="12">
    <location>
        <begin position="134"/>
        <end position="153"/>
    </location>
</feature>